<dbReference type="SUPFAM" id="SSF54060">
    <property type="entry name" value="His-Me finger endonucleases"/>
    <property type="match status" value="1"/>
</dbReference>
<dbReference type="Proteomes" id="UP000008549">
    <property type="component" value="Unassembled WGS sequence"/>
</dbReference>
<sequence>MSSVDVRKKGVSEMRKILENYDKDEANKQSSFQMRNLFPFDKTVFSDYKEVGDTLRDTFHIGDSKTIESFLDKKGPDIVKDIFDESVKIYVSLQCEMKQEGTENKDIVHLNTANEIVNPADDRKVFYEKLKSDLVNRLEHYQGKGSGFRLNRIIGLRMFQTKIKPLSGSKYIELPDWLKNKKAVVNIQNKDVKCFMWCILAHLYPVDQNPERVSKYKDHISKINFEGFEFPFQVKDVDKFEKRNNLAVNIVTHDVSGPAIIESYKVSKNINVDLSRVINLLLVTDCSGEGVQETQKHRYVCYADFESVIYKIDSVNNSRNKSWSENVGKHKASAFCVIVVDSFTQSIYEMKSYVGYNTITKFNEYILDVCERLLSMPDMEMKNLTNEEWKEYDSCNSCPQCENVFDGDKVKDHDHWTGLYRGPLCNSCNLLKQKNKFIPVFFHNLKGYDSHHIISDEESSKLLKEK</sequence>
<proteinExistence type="predicted"/>
<gene>
    <name evidence="1" type="ORF">CBG24840</name>
    <name evidence="1" type="ORF">CBG_24840</name>
</gene>
<dbReference type="CTD" id="8590545"/>
<dbReference type="eggNOG" id="ENOG502QT5H">
    <property type="taxonomic scope" value="Eukaryota"/>
</dbReference>
<evidence type="ECO:0000313" key="2">
    <source>
        <dbReference type="Proteomes" id="UP000008549"/>
    </source>
</evidence>
<dbReference type="Pfam" id="PF02945">
    <property type="entry name" value="Endonuclease_7"/>
    <property type="match status" value="1"/>
</dbReference>
<organism evidence="1 2">
    <name type="scientific">Caenorhabditis briggsae</name>
    <dbReference type="NCBI Taxonomy" id="6238"/>
    <lineage>
        <taxon>Eukaryota</taxon>
        <taxon>Metazoa</taxon>
        <taxon>Ecdysozoa</taxon>
        <taxon>Nematoda</taxon>
        <taxon>Chromadorea</taxon>
        <taxon>Rhabditida</taxon>
        <taxon>Rhabditina</taxon>
        <taxon>Rhabditomorpha</taxon>
        <taxon>Rhabditoidea</taxon>
        <taxon>Rhabditidae</taxon>
        <taxon>Peloderinae</taxon>
        <taxon>Caenorhabditis</taxon>
    </lineage>
</organism>
<dbReference type="GeneID" id="8590545"/>
<dbReference type="PANTHER" id="PTHR31511:SF12">
    <property type="entry name" value="RHO TERMINATION FACTOR N-TERMINAL DOMAIN-CONTAINING PROTEIN"/>
    <property type="match status" value="1"/>
</dbReference>
<dbReference type="RefSeq" id="XP_002648542.1">
    <property type="nucleotide sequence ID" value="XM_002648496.1"/>
</dbReference>
<dbReference type="InterPro" id="IPR044925">
    <property type="entry name" value="His-Me_finger_sf"/>
</dbReference>
<name>A8WLM1_CAEBR</name>
<dbReference type="Gene3D" id="3.40.1800.10">
    <property type="entry name" value="His-Me finger endonucleases"/>
    <property type="match status" value="1"/>
</dbReference>
<dbReference type="EMBL" id="HE601365">
    <property type="protein sequence ID" value="CAP21366.1"/>
    <property type="molecule type" value="Genomic_DNA"/>
</dbReference>
<dbReference type="InterPro" id="IPR004211">
    <property type="entry name" value="Endonuclease_7"/>
</dbReference>
<dbReference type="AlphaFoldDB" id="A8WLM1"/>
<dbReference type="InterPro" id="IPR038563">
    <property type="entry name" value="Endonuclease_7_sf"/>
</dbReference>
<accession>A8WLM1</accession>
<protein>
    <submittedName>
        <fullName evidence="1">Protein CBG24840</fullName>
    </submittedName>
</protein>
<dbReference type="STRING" id="6238.A8WLM1"/>
<reference evidence="1 2" key="2">
    <citation type="journal article" date="2011" name="PLoS Genet.">
        <title>Caenorhabditis briggsae recombinant inbred line genotypes reveal inter-strain incompatibility and the evolution of recombination.</title>
        <authorList>
            <person name="Ross J.A."/>
            <person name="Koboldt D.C."/>
            <person name="Staisch J.E."/>
            <person name="Chamberlin H.M."/>
            <person name="Gupta B.P."/>
            <person name="Miller R.D."/>
            <person name="Baird S.E."/>
            <person name="Haag E.S."/>
        </authorList>
    </citation>
    <scope>NUCLEOTIDE SEQUENCE [LARGE SCALE GENOMIC DNA]</scope>
    <source>
        <strain evidence="1 2">AF16</strain>
    </source>
</reference>
<dbReference type="KEGG" id="cbr:CBG_24840"/>
<dbReference type="OMA" id="FENIENC"/>
<feature type="non-terminal residue" evidence="1">
    <location>
        <position position="466"/>
    </location>
</feature>
<dbReference type="HOGENOM" id="CLU_025006_2_0_1"/>
<evidence type="ECO:0000313" key="1">
    <source>
        <dbReference type="EMBL" id="CAP21366.1"/>
    </source>
</evidence>
<dbReference type="PANTHER" id="PTHR31511">
    <property type="entry name" value="PROTEIN CBG23764"/>
    <property type="match status" value="1"/>
</dbReference>
<reference evidence="1 2" key="1">
    <citation type="journal article" date="2003" name="PLoS Biol.">
        <title>The genome sequence of Caenorhabditis briggsae: a platform for comparative genomics.</title>
        <authorList>
            <person name="Stein L.D."/>
            <person name="Bao Z."/>
            <person name="Blasiar D."/>
            <person name="Blumenthal T."/>
            <person name="Brent M.R."/>
            <person name="Chen N."/>
            <person name="Chinwalla A."/>
            <person name="Clarke L."/>
            <person name="Clee C."/>
            <person name="Coghlan A."/>
            <person name="Coulson A."/>
            <person name="D'Eustachio P."/>
            <person name="Fitch D.H."/>
            <person name="Fulton L.A."/>
            <person name="Fulton R.E."/>
            <person name="Griffiths-Jones S."/>
            <person name="Harris T.W."/>
            <person name="Hillier L.W."/>
            <person name="Kamath R."/>
            <person name="Kuwabara P.E."/>
            <person name="Mardis E.R."/>
            <person name="Marra M.A."/>
            <person name="Miner T.L."/>
            <person name="Minx P."/>
            <person name="Mullikin J.C."/>
            <person name="Plumb R.W."/>
            <person name="Rogers J."/>
            <person name="Schein J.E."/>
            <person name="Sohrmann M."/>
            <person name="Spieth J."/>
            <person name="Stajich J.E."/>
            <person name="Wei C."/>
            <person name="Willey D."/>
            <person name="Wilson R.K."/>
            <person name="Durbin R."/>
            <person name="Waterston R.H."/>
        </authorList>
    </citation>
    <scope>NUCLEOTIDE SEQUENCE [LARGE SCALE GENOMIC DNA]</scope>
    <source>
        <strain evidence="1 2">AF16</strain>
    </source>
</reference>
<keyword evidence="2" id="KW-1185">Reference proteome</keyword>